<proteinExistence type="predicted"/>
<dbReference type="OrthoDB" id="9816564at2"/>
<dbReference type="PANTHER" id="PTHR34707">
    <property type="entry name" value="VIMENTIN-TYPE INTERMEDIATE FILAMENT-ASSOCIATED COILED-COIL PROTEIN"/>
    <property type="match status" value="1"/>
</dbReference>
<dbReference type="RefSeq" id="WP_105531221.1">
    <property type="nucleotide sequence ID" value="NZ_PUGF01000006.1"/>
</dbReference>
<protein>
    <submittedName>
        <fullName evidence="1">Sulfotransferase family</fullName>
    </submittedName>
</protein>
<dbReference type="Gene3D" id="6.10.140.920">
    <property type="match status" value="1"/>
</dbReference>
<reference evidence="1 2" key="1">
    <citation type="submission" date="2018-02" db="EMBL/GenBank/DDBJ databases">
        <title>Solimicrobium silvestre gen. nov., sp. nov., isolated from alpine forest soil.</title>
        <authorList>
            <person name="Margesin R."/>
            <person name="Albuquerque L."/>
            <person name="Zhang D.-C."/>
            <person name="Froufe H.J.C."/>
            <person name="Severino R."/>
            <person name="Roxo I."/>
            <person name="Egas C."/>
            <person name="Da Costa M.S."/>
        </authorList>
    </citation>
    <scope>NUCLEOTIDE SEQUENCE [LARGE SCALE GENOMIC DNA]</scope>
    <source>
        <strain evidence="1 2">S20-91</strain>
    </source>
</reference>
<dbReference type="Gene3D" id="1.10.287.1490">
    <property type="match status" value="1"/>
</dbReference>
<evidence type="ECO:0000313" key="2">
    <source>
        <dbReference type="Proteomes" id="UP000237839"/>
    </source>
</evidence>
<sequence>MEKLDKKLIVVLGMHRSGTSAITRGLSVLGVDLGDRIMPGVEGINSKGFWEDIDLNALNIEMLNAINSDWNCLEQLEQIDVEFLTKQNYLLRAVALLRDKIGTKSVFGFKDPRVAKLLPFWKIVFDYCSLDVSYVFAVRNPLSVVQSLVKRDGFEREHSYLLWLSYVVTSLLGCIDSKRVLVDYDLLMQMPDQELNRLADYLGLKVDQKKLQNYVSEFLDPKLRHTTYQISDLLLDGSCPSLVSEIYCSLFEVASGKSKFEDNVLIFKIEKWSKELLHSKPQLRLVDKLLKQNRQKTIENHNQTLCISEVKSELVLRTQHVAGLEQTITDQANHVQGVESELSSRTRHVAGLEQTITDQVHHIQGVESELSSRARHIAGLEQTITDQAHHIQGLESELSSRARHIAGLEQTITDQANHVQGVESELSSRTRHVAGLEQTITDQVHHIHGVESELSSRVRHIAGLEQTITDQANHIQGVESELSSRTLHIAGLEQTITDQAHHIQGVESELSLRAQHIAGLEETVTDQANHIQGVESELSSREQQVACLEQTITDQTHHIQGVESELSSRTQHIAGLEKTITDKAKHIHEVESELSSRVKQISNLDLTLKDKNDHILSCDKEHTLLRAHISDLEMTNKSQMTRIQLIEVELERCQNTVFENIAKRISTLFKN</sequence>
<dbReference type="Proteomes" id="UP000237839">
    <property type="component" value="Unassembled WGS sequence"/>
</dbReference>
<dbReference type="Gene3D" id="3.40.50.300">
    <property type="entry name" value="P-loop containing nucleotide triphosphate hydrolases"/>
    <property type="match status" value="1"/>
</dbReference>
<evidence type="ECO:0000313" key="1">
    <source>
        <dbReference type="EMBL" id="PRC93549.1"/>
    </source>
</evidence>
<dbReference type="GO" id="GO:0016740">
    <property type="term" value="F:transferase activity"/>
    <property type="evidence" value="ECO:0007669"/>
    <property type="project" value="UniProtKB-KW"/>
</dbReference>
<dbReference type="EMBL" id="PUGF01000006">
    <property type="protein sequence ID" value="PRC93549.1"/>
    <property type="molecule type" value="Genomic_DNA"/>
</dbReference>
<keyword evidence="1" id="KW-0808">Transferase</keyword>
<dbReference type="SUPFAM" id="SSF52540">
    <property type="entry name" value="P-loop containing nucleoside triphosphate hydrolases"/>
    <property type="match status" value="1"/>
</dbReference>
<organism evidence="1 2">
    <name type="scientific">Solimicrobium silvestre</name>
    <dbReference type="NCBI Taxonomy" id="2099400"/>
    <lineage>
        <taxon>Bacteria</taxon>
        <taxon>Pseudomonadati</taxon>
        <taxon>Pseudomonadota</taxon>
        <taxon>Betaproteobacteria</taxon>
        <taxon>Burkholderiales</taxon>
        <taxon>Oxalobacteraceae</taxon>
        <taxon>Solimicrobium</taxon>
    </lineage>
</organism>
<name>A0A2S9H0P4_9BURK</name>
<comment type="caution">
    <text evidence="1">The sequence shown here is derived from an EMBL/GenBank/DDBJ whole genome shotgun (WGS) entry which is preliminary data.</text>
</comment>
<dbReference type="InterPro" id="IPR027417">
    <property type="entry name" value="P-loop_NTPase"/>
</dbReference>
<dbReference type="AlphaFoldDB" id="A0A2S9H0P4"/>
<accession>A0A2S9H0P4</accession>
<dbReference type="GO" id="GO:0045098">
    <property type="term" value="C:type III intermediate filament"/>
    <property type="evidence" value="ECO:0007669"/>
    <property type="project" value="TreeGrafter"/>
</dbReference>
<dbReference type="SUPFAM" id="SSF57997">
    <property type="entry name" value="Tropomyosin"/>
    <property type="match status" value="2"/>
</dbReference>
<gene>
    <name evidence="1" type="ORF">S2091_1550</name>
</gene>
<dbReference type="PANTHER" id="PTHR34707:SF1">
    <property type="entry name" value="VIMENTIN-TYPE INTERMEDIATE FILAMENT-ASSOCIATED COILED-COIL PROTEIN"/>
    <property type="match status" value="1"/>
</dbReference>
<keyword evidence="2" id="KW-1185">Reference proteome</keyword>